<dbReference type="AlphaFoldDB" id="A0AAW6T6Q7"/>
<dbReference type="EMBL" id="JASATX010000001">
    <property type="protein sequence ID" value="MDI2097780.1"/>
    <property type="molecule type" value="Genomic_DNA"/>
</dbReference>
<keyword evidence="2 7" id="KW-0812">Transmembrane</keyword>
<gene>
    <name evidence="10" type="primary">cydD</name>
    <name evidence="10" type="ORF">QF206_02200</name>
</gene>
<dbReference type="InterPro" id="IPR036640">
    <property type="entry name" value="ABC1_TM_sf"/>
</dbReference>
<proteinExistence type="predicted"/>
<dbReference type="GO" id="GO:0140359">
    <property type="term" value="F:ABC-type transporter activity"/>
    <property type="evidence" value="ECO:0007669"/>
    <property type="project" value="InterPro"/>
</dbReference>
<dbReference type="InterPro" id="IPR017871">
    <property type="entry name" value="ABC_transporter-like_CS"/>
</dbReference>
<feature type="transmembrane region" description="Helical" evidence="7">
    <location>
        <begin position="56"/>
        <end position="77"/>
    </location>
</feature>
<keyword evidence="6 7" id="KW-0472">Membrane</keyword>
<organism evidence="10 11">
    <name type="scientific">Ruicaihuangia caeni</name>
    <dbReference type="NCBI Taxonomy" id="3042517"/>
    <lineage>
        <taxon>Bacteria</taxon>
        <taxon>Bacillati</taxon>
        <taxon>Actinomycetota</taxon>
        <taxon>Actinomycetes</taxon>
        <taxon>Micrococcales</taxon>
        <taxon>Microbacteriaceae</taxon>
        <taxon>Ruicaihuangia</taxon>
    </lineage>
</organism>
<dbReference type="SUPFAM" id="SSF52540">
    <property type="entry name" value="P-loop containing nucleoside triphosphate hydrolases"/>
    <property type="match status" value="1"/>
</dbReference>
<dbReference type="InterPro" id="IPR011527">
    <property type="entry name" value="ABC1_TM_dom"/>
</dbReference>
<dbReference type="GO" id="GO:0042883">
    <property type="term" value="P:cysteine transport"/>
    <property type="evidence" value="ECO:0007669"/>
    <property type="project" value="InterPro"/>
</dbReference>
<evidence type="ECO:0000259" key="8">
    <source>
        <dbReference type="PROSITE" id="PS50893"/>
    </source>
</evidence>
<reference evidence="10 11" key="1">
    <citation type="submission" date="2023-04" db="EMBL/GenBank/DDBJ databases">
        <title>Klugiella caeni sp. nov. isolated from the sludge of biochemical tank.</title>
        <authorList>
            <person name="Geng K."/>
        </authorList>
    </citation>
    <scope>NUCLEOTIDE SEQUENCE [LARGE SCALE GENOMIC DNA]</scope>
    <source>
        <strain evidence="10 11">YN-L-19</strain>
    </source>
</reference>
<dbReference type="Gene3D" id="3.40.50.300">
    <property type="entry name" value="P-loop containing nucleotide triphosphate hydrolases"/>
    <property type="match status" value="1"/>
</dbReference>
<dbReference type="NCBIfam" id="TIGR02857">
    <property type="entry name" value="CydD"/>
    <property type="match status" value="1"/>
</dbReference>
<dbReference type="PANTHER" id="PTHR24221:SF590">
    <property type="entry name" value="COMPONENT LINKED WITH THE ASSEMBLY OF CYTOCHROME' TRANSPORT TRANSMEMBRANE ATP-BINDING PROTEIN ABC TRANSPORTER CYDD-RELATED"/>
    <property type="match status" value="1"/>
</dbReference>
<dbReference type="CDD" id="cd18584">
    <property type="entry name" value="ABC_6TM_AarD_CydD"/>
    <property type="match status" value="1"/>
</dbReference>
<dbReference type="Pfam" id="PF00664">
    <property type="entry name" value="ABC_membrane"/>
    <property type="match status" value="1"/>
</dbReference>
<sequence length="550" mass="58080">MRPFDPRLLRFARSARLLLASGMLIGIVQTAAIVGFAWALAGLVTGFIEGRHAFELRGLIALFAASVVVRALAAWLWELTGLAGAARVRQELRKQVLAAAASLGPDRLRDRSSTELATVAGAGLDSLDGYFARYLPQLLLTGIATPLLVVAMWSADPLSGVIVALALPLIPVFMVLIGLATSAVQRRQWEALQELARAFLEVVGGLATLILHGRQHRQVTRLRAVTHDYRRRTMRVLRVTFLSGFVLELAGSLSVALVAVTAGLRLVDGTMDFLPALFVLVLAPEVFLPVRNVGAQFHASADGMAAAESAFAIIEEAADHRAQSEPGDTDAARVDSLSAAAPAPPGLHVRGLTVQRGDQRIVDAFDMDAARGQVSAIAGESGAGKSTVLDALLGFAPASGLVLLDGAPLTLDRIAWAGQRPQLVAGPIIDNVTLGARRIDTLLVQRCLALTGLAGLPLERTLGPGGSGLSGGQAQRLAVARALYRLLERDLPLLLLDEPSSALDEAAETALISSLRELAAEGRIVVVVAHRESVLRRADAVVRVGALEHV</sequence>
<evidence type="ECO:0000256" key="5">
    <source>
        <dbReference type="ARBA" id="ARBA00022989"/>
    </source>
</evidence>
<comment type="subcellular location">
    <subcellularLocation>
        <location evidence="1">Cell membrane</location>
        <topology evidence="1">Multi-pass membrane protein</topology>
    </subcellularLocation>
</comment>
<keyword evidence="5 7" id="KW-1133">Transmembrane helix</keyword>
<dbReference type="Gene3D" id="1.20.1560.10">
    <property type="entry name" value="ABC transporter type 1, transmembrane domain"/>
    <property type="match status" value="1"/>
</dbReference>
<evidence type="ECO:0000256" key="7">
    <source>
        <dbReference type="SAM" id="Phobius"/>
    </source>
</evidence>
<evidence type="ECO:0000313" key="10">
    <source>
        <dbReference type="EMBL" id="MDI2097780.1"/>
    </source>
</evidence>
<dbReference type="InterPro" id="IPR014216">
    <property type="entry name" value="ABC_transptr_CydD"/>
</dbReference>
<evidence type="ECO:0000313" key="11">
    <source>
        <dbReference type="Proteomes" id="UP001321506"/>
    </source>
</evidence>
<dbReference type="Proteomes" id="UP001321506">
    <property type="component" value="Unassembled WGS sequence"/>
</dbReference>
<protein>
    <submittedName>
        <fullName evidence="10">Thiol reductant ABC exporter subunit CydD</fullName>
    </submittedName>
</protein>
<feature type="transmembrane region" description="Helical" evidence="7">
    <location>
        <begin position="239"/>
        <end position="267"/>
    </location>
</feature>
<dbReference type="GO" id="GO:0016887">
    <property type="term" value="F:ATP hydrolysis activity"/>
    <property type="evidence" value="ECO:0007669"/>
    <property type="project" value="InterPro"/>
</dbReference>
<dbReference type="InterPro" id="IPR027417">
    <property type="entry name" value="P-loop_NTPase"/>
</dbReference>
<evidence type="ECO:0000256" key="3">
    <source>
        <dbReference type="ARBA" id="ARBA00022741"/>
    </source>
</evidence>
<dbReference type="PROSITE" id="PS00211">
    <property type="entry name" value="ABC_TRANSPORTER_1"/>
    <property type="match status" value="1"/>
</dbReference>
<feature type="transmembrane region" description="Helical" evidence="7">
    <location>
        <begin position="160"/>
        <end position="183"/>
    </location>
</feature>
<name>A0AAW6T6Q7_9MICO</name>
<dbReference type="GO" id="GO:0005886">
    <property type="term" value="C:plasma membrane"/>
    <property type="evidence" value="ECO:0007669"/>
    <property type="project" value="UniProtKB-SubCell"/>
</dbReference>
<evidence type="ECO:0000256" key="6">
    <source>
        <dbReference type="ARBA" id="ARBA00023136"/>
    </source>
</evidence>
<dbReference type="InterPro" id="IPR003593">
    <property type="entry name" value="AAA+_ATPase"/>
</dbReference>
<feature type="transmembrane region" description="Helical" evidence="7">
    <location>
        <begin position="20"/>
        <end position="44"/>
    </location>
</feature>
<dbReference type="PROSITE" id="PS50929">
    <property type="entry name" value="ABC_TM1F"/>
    <property type="match status" value="1"/>
</dbReference>
<feature type="transmembrane region" description="Helical" evidence="7">
    <location>
        <begin position="134"/>
        <end position="153"/>
    </location>
</feature>
<dbReference type="PANTHER" id="PTHR24221">
    <property type="entry name" value="ATP-BINDING CASSETTE SUB-FAMILY B"/>
    <property type="match status" value="1"/>
</dbReference>
<keyword evidence="3" id="KW-0547">Nucleotide-binding</keyword>
<comment type="caution">
    <text evidence="10">The sequence shown here is derived from an EMBL/GenBank/DDBJ whole genome shotgun (WGS) entry which is preliminary data.</text>
</comment>
<dbReference type="InterPro" id="IPR039421">
    <property type="entry name" value="Type_1_exporter"/>
</dbReference>
<accession>A0AAW6T6Q7</accession>
<dbReference type="InterPro" id="IPR003439">
    <property type="entry name" value="ABC_transporter-like_ATP-bd"/>
</dbReference>
<feature type="domain" description="ABC transmembrane type-1" evidence="9">
    <location>
        <begin position="22"/>
        <end position="302"/>
    </location>
</feature>
<dbReference type="PROSITE" id="PS50893">
    <property type="entry name" value="ABC_TRANSPORTER_2"/>
    <property type="match status" value="1"/>
</dbReference>
<feature type="domain" description="ABC transporter" evidence="8">
    <location>
        <begin position="347"/>
        <end position="550"/>
    </location>
</feature>
<evidence type="ECO:0000256" key="1">
    <source>
        <dbReference type="ARBA" id="ARBA00004651"/>
    </source>
</evidence>
<dbReference type="Pfam" id="PF00005">
    <property type="entry name" value="ABC_tran"/>
    <property type="match status" value="1"/>
</dbReference>
<keyword evidence="11" id="KW-1185">Reference proteome</keyword>
<evidence type="ECO:0000256" key="4">
    <source>
        <dbReference type="ARBA" id="ARBA00022840"/>
    </source>
</evidence>
<keyword evidence="4" id="KW-0067">ATP-binding</keyword>
<evidence type="ECO:0000259" key="9">
    <source>
        <dbReference type="PROSITE" id="PS50929"/>
    </source>
</evidence>
<evidence type="ECO:0000256" key="2">
    <source>
        <dbReference type="ARBA" id="ARBA00022692"/>
    </source>
</evidence>
<dbReference type="RefSeq" id="WP_281487560.1">
    <property type="nucleotide sequence ID" value="NZ_JASATX010000001.1"/>
</dbReference>
<dbReference type="SMART" id="SM00382">
    <property type="entry name" value="AAA"/>
    <property type="match status" value="1"/>
</dbReference>
<dbReference type="SUPFAM" id="SSF90123">
    <property type="entry name" value="ABC transporter transmembrane region"/>
    <property type="match status" value="1"/>
</dbReference>
<dbReference type="GO" id="GO:0005524">
    <property type="term" value="F:ATP binding"/>
    <property type="evidence" value="ECO:0007669"/>
    <property type="project" value="UniProtKB-KW"/>
</dbReference>